<accession>A0ABT1SEQ4</accession>
<protein>
    <submittedName>
        <fullName evidence="1">Uncharacterized protein</fullName>
    </submittedName>
</protein>
<reference evidence="1 2" key="1">
    <citation type="submission" date="2022-06" db="EMBL/GenBank/DDBJ databases">
        <title>Isolation of gut microbiota from human fecal samples.</title>
        <authorList>
            <person name="Pamer E.G."/>
            <person name="Barat B."/>
            <person name="Waligurski E."/>
            <person name="Medina S."/>
            <person name="Paddock L."/>
            <person name="Mostad J."/>
        </authorList>
    </citation>
    <scope>NUCLEOTIDE SEQUENCE [LARGE SCALE GENOMIC DNA]</scope>
    <source>
        <strain evidence="1 2">DFI.7.95</strain>
    </source>
</reference>
<evidence type="ECO:0000313" key="1">
    <source>
        <dbReference type="EMBL" id="MCQ4924968.1"/>
    </source>
</evidence>
<dbReference type="EMBL" id="JANGAC010000017">
    <property type="protein sequence ID" value="MCQ4924968.1"/>
    <property type="molecule type" value="Genomic_DNA"/>
</dbReference>
<gene>
    <name evidence="1" type="ORF">NE686_17845</name>
</gene>
<keyword evidence="2" id="KW-1185">Reference proteome</keyword>
<dbReference type="RefSeq" id="WP_256312559.1">
    <property type="nucleotide sequence ID" value="NZ_JANGAC010000017.1"/>
</dbReference>
<sequence>MKPILFNSEMVKAILENRKIVTRRAIKNIEIIVENNMVSVYKINKDREVQEEPAFNDPLNTSTKHWLVKEYAPYKVGDILYVRETGMIQSMKNFGKKVKMLFKADNALVEFSVSDEEYERLSKWELLKRWLSPY</sequence>
<comment type="caution">
    <text evidence="1">The sequence shown here is derived from an EMBL/GenBank/DDBJ whole genome shotgun (WGS) entry which is preliminary data.</text>
</comment>
<organism evidence="1 2">
    <name type="scientific">Tissierella carlieri</name>
    <dbReference type="NCBI Taxonomy" id="689904"/>
    <lineage>
        <taxon>Bacteria</taxon>
        <taxon>Bacillati</taxon>
        <taxon>Bacillota</taxon>
        <taxon>Tissierellia</taxon>
        <taxon>Tissierellales</taxon>
        <taxon>Tissierellaceae</taxon>
        <taxon>Tissierella</taxon>
    </lineage>
</organism>
<dbReference type="Proteomes" id="UP001524478">
    <property type="component" value="Unassembled WGS sequence"/>
</dbReference>
<name>A0ABT1SEQ4_9FIRM</name>
<proteinExistence type="predicted"/>
<evidence type="ECO:0000313" key="2">
    <source>
        <dbReference type="Proteomes" id="UP001524478"/>
    </source>
</evidence>